<dbReference type="Pfam" id="PF05016">
    <property type="entry name" value="ParE_toxin"/>
    <property type="match status" value="1"/>
</dbReference>
<evidence type="ECO:0000256" key="1">
    <source>
        <dbReference type="ARBA" id="ARBA00022649"/>
    </source>
</evidence>
<keyword evidence="3" id="KW-1185">Reference proteome</keyword>
<sequence>MELKLFWTDFSQSELKKIYRYYREQAGLRIAQKIVEGILNESLKLISQPRPGQVEPLLKHRNKEFRYLIYKNYKIIYLILEEQNRIDIQDVFDTRQNPRKIERTK</sequence>
<name>A0ABS8GPH0_9FLAO</name>
<dbReference type="RefSeq" id="WP_228228773.1">
    <property type="nucleotide sequence ID" value="NZ_JAJGMW010000003.1"/>
</dbReference>
<dbReference type="InterPro" id="IPR035093">
    <property type="entry name" value="RelE/ParE_toxin_dom_sf"/>
</dbReference>
<dbReference type="Gene3D" id="3.30.2310.20">
    <property type="entry name" value="RelE-like"/>
    <property type="match status" value="1"/>
</dbReference>
<dbReference type="SUPFAM" id="SSF143011">
    <property type="entry name" value="RelE-like"/>
    <property type="match status" value="1"/>
</dbReference>
<comment type="caution">
    <text evidence="2">The sequence shown here is derived from an EMBL/GenBank/DDBJ whole genome shotgun (WGS) entry which is preliminary data.</text>
</comment>
<protein>
    <submittedName>
        <fullName evidence="2">Type II toxin-antitoxin system RelE/ParE family toxin</fullName>
    </submittedName>
</protein>
<evidence type="ECO:0000313" key="2">
    <source>
        <dbReference type="EMBL" id="MCC4211661.1"/>
    </source>
</evidence>
<reference evidence="2 3" key="1">
    <citation type="submission" date="2021-11" db="EMBL/GenBank/DDBJ databases">
        <title>Seasonal and diel survey of microbial diversity of the Tyrrhenian coast.</title>
        <authorList>
            <person name="Gattoni G."/>
            <person name="Corral P."/>
        </authorList>
    </citation>
    <scope>NUCLEOTIDE SEQUENCE [LARGE SCALE GENOMIC DNA]</scope>
    <source>
        <strain evidence="2 3">Mr9</strain>
    </source>
</reference>
<dbReference type="EMBL" id="JAJGMW010000003">
    <property type="protein sequence ID" value="MCC4211661.1"/>
    <property type="molecule type" value="Genomic_DNA"/>
</dbReference>
<keyword evidence="1" id="KW-1277">Toxin-antitoxin system</keyword>
<accession>A0ABS8GPH0</accession>
<gene>
    <name evidence="2" type="ORF">LLW17_02940</name>
</gene>
<evidence type="ECO:0000313" key="3">
    <source>
        <dbReference type="Proteomes" id="UP001197770"/>
    </source>
</evidence>
<organism evidence="2 3">
    <name type="scientific">Leeuwenhoekiella parthenopeia</name>
    <dbReference type="NCBI Taxonomy" id="2890320"/>
    <lineage>
        <taxon>Bacteria</taxon>
        <taxon>Pseudomonadati</taxon>
        <taxon>Bacteroidota</taxon>
        <taxon>Flavobacteriia</taxon>
        <taxon>Flavobacteriales</taxon>
        <taxon>Flavobacteriaceae</taxon>
        <taxon>Leeuwenhoekiella</taxon>
    </lineage>
</organism>
<proteinExistence type="predicted"/>
<dbReference type="InterPro" id="IPR007712">
    <property type="entry name" value="RelE/ParE_toxin"/>
</dbReference>
<dbReference type="Proteomes" id="UP001197770">
    <property type="component" value="Unassembled WGS sequence"/>
</dbReference>